<keyword evidence="6 8" id="KW-0472">Membrane</keyword>
<dbReference type="RefSeq" id="WP_377535915.1">
    <property type="nucleotide sequence ID" value="NZ_JAPIVK010000034.1"/>
</dbReference>
<evidence type="ECO:0000256" key="8">
    <source>
        <dbReference type="PROSITE-ProRule" id="PRU01360"/>
    </source>
</evidence>
<dbReference type="Gene3D" id="2.40.170.20">
    <property type="entry name" value="TonB-dependent receptor, beta-barrel domain"/>
    <property type="match status" value="1"/>
</dbReference>
<evidence type="ECO:0000256" key="6">
    <source>
        <dbReference type="ARBA" id="ARBA00023136"/>
    </source>
</evidence>
<evidence type="ECO:0000313" key="10">
    <source>
        <dbReference type="EMBL" id="MFD2312157.1"/>
    </source>
</evidence>
<keyword evidence="11" id="KW-1185">Reference proteome</keyword>
<keyword evidence="5" id="KW-0798">TonB box</keyword>
<dbReference type="Pfam" id="PF00593">
    <property type="entry name" value="TonB_dep_Rec_b-barrel"/>
    <property type="match status" value="1"/>
</dbReference>
<evidence type="ECO:0000256" key="5">
    <source>
        <dbReference type="ARBA" id="ARBA00023077"/>
    </source>
</evidence>
<keyword evidence="3 8" id="KW-1134">Transmembrane beta strand</keyword>
<dbReference type="InterPro" id="IPR039426">
    <property type="entry name" value="TonB-dep_rcpt-like"/>
</dbReference>
<evidence type="ECO:0000256" key="1">
    <source>
        <dbReference type="ARBA" id="ARBA00004571"/>
    </source>
</evidence>
<comment type="subcellular location">
    <subcellularLocation>
        <location evidence="1 8">Cell outer membrane</location>
        <topology evidence="1 8">Multi-pass membrane protein</topology>
    </subcellularLocation>
</comment>
<evidence type="ECO:0000259" key="9">
    <source>
        <dbReference type="Pfam" id="PF00593"/>
    </source>
</evidence>
<keyword evidence="10" id="KW-0675">Receptor</keyword>
<comment type="similarity">
    <text evidence="8">Belongs to the TonB-dependent receptor family.</text>
</comment>
<keyword evidence="2 8" id="KW-0813">Transport</keyword>
<evidence type="ECO:0000256" key="4">
    <source>
        <dbReference type="ARBA" id="ARBA00022692"/>
    </source>
</evidence>
<dbReference type="Proteomes" id="UP001597425">
    <property type="component" value="Unassembled WGS sequence"/>
</dbReference>
<evidence type="ECO:0000256" key="2">
    <source>
        <dbReference type="ARBA" id="ARBA00022448"/>
    </source>
</evidence>
<reference evidence="11" key="1">
    <citation type="journal article" date="2019" name="Int. J. Syst. Evol. Microbiol.">
        <title>The Global Catalogue of Microorganisms (GCM) 10K type strain sequencing project: providing services to taxonomists for standard genome sequencing and annotation.</title>
        <authorList>
            <consortium name="The Broad Institute Genomics Platform"/>
            <consortium name="The Broad Institute Genome Sequencing Center for Infectious Disease"/>
            <person name="Wu L."/>
            <person name="Ma J."/>
        </authorList>
    </citation>
    <scope>NUCLEOTIDE SEQUENCE [LARGE SCALE GENOMIC DNA]</scope>
    <source>
        <strain evidence="11">KCTC 12848</strain>
    </source>
</reference>
<comment type="caution">
    <text evidence="10">The sequence shown here is derived from an EMBL/GenBank/DDBJ whole genome shotgun (WGS) entry which is preliminary data.</text>
</comment>
<dbReference type="PANTHER" id="PTHR32552">
    <property type="entry name" value="FERRICHROME IRON RECEPTOR-RELATED"/>
    <property type="match status" value="1"/>
</dbReference>
<dbReference type="InterPro" id="IPR000531">
    <property type="entry name" value="Beta-barrel_TonB"/>
</dbReference>
<evidence type="ECO:0000256" key="7">
    <source>
        <dbReference type="ARBA" id="ARBA00023237"/>
    </source>
</evidence>
<dbReference type="SUPFAM" id="SSF56935">
    <property type="entry name" value="Porins"/>
    <property type="match status" value="1"/>
</dbReference>
<protein>
    <submittedName>
        <fullName evidence="10">TonB-dependent siderophore receptor</fullName>
    </submittedName>
</protein>
<keyword evidence="4 8" id="KW-0812">Transmembrane</keyword>
<evidence type="ECO:0000313" key="11">
    <source>
        <dbReference type="Proteomes" id="UP001597425"/>
    </source>
</evidence>
<dbReference type="PROSITE" id="PS52016">
    <property type="entry name" value="TONB_DEPENDENT_REC_3"/>
    <property type="match status" value="1"/>
</dbReference>
<evidence type="ECO:0000256" key="3">
    <source>
        <dbReference type="ARBA" id="ARBA00022452"/>
    </source>
</evidence>
<dbReference type="EMBL" id="JBHUJD010000030">
    <property type="protein sequence ID" value="MFD2312157.1"/>
    <property type="molecule type" value="Genomic_DNA"/>
</dbReference>
<sequence>MKVSSEDGRASGTLALFRAEKSNVLTADPANPGFSAALGEAQSRGVEFDLAAELAGDLQLVLSYAYIDAETSNDVVNRDWGMEIPAGSRLVNIAEHSGRLSLSQDFTLGGAPASLGLGIHYVGERLGETIDPDYVLPAYTLVNLSGSYSPAAGVELFAHLDNLFDERHYVSSYHKLWTMPGAPRTYNVGIRYDL</sequence>
<feature type="domain" description="TonB-dependent receptor-like beta-barrel" evidence="9">
    <location>
        <begin position="7"/>
        <end position="163"/>
    </location>
</feature>
<dbReference type="InterPro" id="IPR036942">
    <property type="entry name" value="Beta-barrel_TonB_sf"/>
</dbReference>
<dbReference type="PANTHER" id="PTHR32552:SF90">
    <property type="entry name" value="METAL-PSEUDOPALINE RECEPTOR CNTO"/>
    <property type="match status" value="1"/>
</dbReference>
<proteinExistence type="inferred from homology"/>
<gene>
    <name evidence="10" type="ORF">ACFSKX_17180</name>
</gene>
<organism evidence="10 11">
    <name type="scientific">Microbulbifer halophilus</name>
    <dbReference type="NCBI Taxonomy" id="453963"/>
    <lineage>
        <taxon>Bacteria</taxon>
        <taxon>Pseudomonadati</taxon>
        <taxon>Pseudomonadota</taxon>
        <taxon>Gammaproteobacteria</taxon>
        <taxon>Cellvibrionales</taxon>
        <taxon>Microbulbiferaceae</taxon>
        <taxon>Microbulbifer</taxon>
    </lineage>
</organism>
<keyword evidence="7 8" id="KW-0998">Cell outer membrane</keyword>
<name>A0ABW5EG04_9GAMM</name>
<accession>A0ABW5EG04</accession>